<name>A0A0C3AII6_SERVB</name>
<dbReference type="AlphaFoldDB" id="A0A0C3AII6"/>
<reference evidence="1 2" key="1">
    <citation type="submission" date="2014-04" db="EMBL/GenBank/DDBJ databases">
        <authorList>
            <consortium name="DOE Joint Genome Institute"/>
            <person name="Kuo A."/>
            <person name="Zuccaro A."/>
            <person name="Kohler A."/>
            <person name="Nagy L.G."/>
            <person name="Floudas D."/>
            <person name="Copeland A."/>
            <person name="Barry K.W."/>
            <person name="Cichocki N."/>
            <person name="Veneault-Fourrey C."/>
            <person name="LaButti K."/>
            <person name="Lindquist E.A."/>
            <person name="Lipzen A."/>
            <person name="Lundell T."/>
            <person name="Morin E."/>
            <person name="Murat C."/>
            <person name="Sun H."/>
            <person name="Tunlid A."/>
            <person name="Henrissat B."/>
            <person name="Grigoriev I.V."/>
            <person name="Hibbett D.S."/>
            <person name="Martin F."/>
            <person name="Nordberg H.P."/>
            <person name="Cantor M.N."/>
            <person name="Hua S.X."/>
        </authorList>
    </citation>
    <scope>NUCLEOTIDE SEQUENCE [LARGE SCALE GENOMIC DNA]</scope>
    <source>
        <strain evidence="1 2">MAFF 305830</strain>
    </source>
</reference>
<evidence type="ECO:0000313" key="2">
    <source>
        <dbReference type="Proteomes" id="UP000054097"/>
    </source>
</evidence>
<keyword evidence="2" id="KW-1185">Reference proteome</keyword>
<dbReference type="Proteomes" id="UP000054097">
    <property type="component" value="Unassembled WGS sequence"/>
</dbReference>
<sequence length="261" mass="29678">MAMYDSEVMKVRRKALRWPRDNGFMRGNNTSSWSIVKSTPGVNIINPFSGISLCPANTRIWFAFDACLDWLANRVAICIGSIMESRLGGGEREEWGWDEWEEDEKAGAHEVDLTVDIAYIRSEMGYAKKQKTFTHSEDWDDQPGPNEDEDFDGNRMLMMEFSEELTAHLNFEEELDSLLSTVPVKNSKIEVEIRGKEESNEDATEDDMMLVAVVDGEEQESGEVGSRVTISVRKVFIWDFGVQRILEFLGLWGLVAESEAL</sequence>
<proteinExistence type="predicted"/>
<gene>
    <name evidence="1" type="ORF">M408DRAFT_311353</name>
</gene>
<organism evidence="1 2">
    <name type="scientific">Serendipita vermifera MAFF 305830</name>
    <dbReference type="NCBI Taxonomy" id="933852"/>
    <lineage>
        <taxon>Eukaryota</taxon>
        <taxon>Fungi</taxon>
        <taxon>Dikarya</taxon>
        <taxon>Basidiomycota</taxon>
        <taxon>Agaricomycotina</taxon>
        <taxon>Agaricomycetes</taxon>
        <taxon>Sebacinales</taxon>
        <taxon>Serendipitaceae</taxon>
        <taxon>Serendipita</taxon>
    </lineage>
</organism>
<evidence type="ECO:0000313" key="1">
    <source>
        <dbReference type="EMBL" id="KIM19899.1"/>
    </source>
</evidence>
<dbReference type="HOGENOM" id="CLU_1066217_0_0_1"/>
<reference evidence="2" key="2">
    <citation type="submission" date="2015-01" db="EMBL/GenBank/DDBJ databases">
        <title>Evolutionary Origins and Diversification of the Mycorrhizal Mutualists.</title>
        <authorList>
            <consortium name="DOE Joint Genome Institute"/>
            <consortium name="Mycorrhizal Genomics Consortium"/>
            <person name="Kohler A."/>
            <person name="Kuo A."/>
            <person name="Nagy L.G."/>
            <person name="Floudas D."/>
            <person name="Copeland A."/>
            <person name="Barry K.W."/>
            <person name="Cichocki N."/>
            <person name="Veneault-Fourrey C."/>
            <person name="LaButti K."/>
            <person name="Lindquist E.A."/>
            <person name="Lipzen A."/>
            <person name="Lundell T."/>
            <person name="Morin E."/>
            <person name="Murat C."/>
            <person name="Riley R."/>
            <person name="Ohm R."/>
            <person name="Sun H."/>
            <person name="Tunlid A."/>
            <person name="Henrissat B."/>
            <person name="Grigoriev I.V."/>
            <person name="Hibbett D.S."/>
            <person name="Martin F."/>
        </authorList>
    </citation>
    <scope>NUCLEOTIDE SEQUENCE [LARGE SCALE GENOMIC DNA]</scope>
    <source>
        <strain evidence="2">MAFF 305830</strain>
    </source>
</reference>
<protein>
    <submittedName>
        <fullName evidence="1">Uncharacterized protein</fullName>
    </submittedName>
</protein>
<dbReference type="EMBL" id="KN824513">
    <property type="protein sequence ID" value="KIM19899.1"/>
    <property type="molecule type" value="Genomic_DNA"/>
</dbReference>
<accession>A0A0C3AII6</accession>